<dbReference type="InterPro" id="IPR000515">
    <property type="entry name" value="MetI-like"/>
</dbReference>
<reference evidence="10 11" key="1">
    <citation type="submission" date="2019-07" db="EMBL/GenBank/DDBJ databases">
        <title>Qingshengfaniella alkalisoli gen. nov., sp. nov., isolated from saline soil.</title>
        <authorList>
            <person name="Xu L."/>
            <person name="Huang X.-X."/>
            <person name="Sun J.-Q."/>
        </authorList>
    </citation>
    <scope>NUCLEOTIDE SEQUENCE [LARGE SCALE GENOMIC DNA]</scope>
    <source>
        <strain evidence="10 11">DSM 27279</strain>
    </source>
</reference>
<comment type="subcellular location">
    <subcellularLocation>
        <location evidence="1 8">Cell membrane</location>
        <topology evidence="1 8">Multi-pass membrane protein</topology>
    </subcellularLocation>
</comment>
<dbReference type="Proteomes" id="UP000318405">
    <property type="component" value="Unassembled WGS sequence"/>
</dbReference>
<keyword evidence="3 8" id="KW-0813">Transport</keyword>
<feature type="domain" description="ABC transmembrane type-1" evidence="9">
    <location>
        <begin position="23"/>
        <end position="229"/>
    </location>
</feature>
<gene>
    <name evidence="10" type="ORF">FOZ76_04665</name>
</gene>
<keyword evidence="4" id="KW-1003">Cell membrane</keyword>
<feature type="transmembrane region" description="Helical" evidence="8">
    <location>
        <begin position="104"/>
        <end position="127"/>
    </location>
</feature>
<dbReference type="InterPro" id="IPR035906">
    <property type="entry name" value="MetI-like_sf"/>
</dbReference>
<feature type="transmembrane region" description="Helical" evidence="8">
    <location>
        <begin position="58"/>
        <end position="84"/>
    </location>
</feature>
<dbReference type="EMBL" id="VLTJ01000007">
    <property type="protein sequence ID" value="TSH98185.1"/>
    <property type="molecule type" value="Genomic_DNA"/>
</dbReference>
<dbReference type="SUPFAM" id="SSF161098">
    <property type="entry name" value="MetI-like"/>
    <property type="match status" value="1"/>
</dbReference>
<dbReference type="GO" id="GO:0005886">
    <property type="term" value="C:plasma membrane"/>
    <property type="evidence" value="ECO:0007669"/>
    <property type="project" value="UniProtKB-SubCell"/>
</dbReference>
<dbReference type="PANTHER" id="PTHR42929:SF1">
    <property type="entry name" value="INNER MEMBRANE ABC TRANSPORTER PERMEASE PROTEIN YDCU-RELATED"/>
    <property type="match status" value="1"/>
</dbReference>
<protein>
    <submittedName>
        <fullName evidence="10">ABC transporter permease</fullName>
    </submittedName>
</protein>
<feature type="transmembrane region" description="Helical" evidence="8">
    <location>
        <begin position="164"/>
        <end position="188"/>
    </location>
</feature>
<dbReference type="Pfam" id="PF00528">
    <property type="entry name" value="BPD_transp_1"/>
    <property type="match status" value="1"/>
</dbReference>
<keyword evidence="7 8" id="KW-0472">Membrane</keyword>
<keyword evidence="11" id="KW-1185">Reference proteome</keyword>
<keyword evidence="6 8" id="KW-1133">Transmembrane helix</keyword>
<dbReference type="Gene3D" id="1.10.3720.10">
    <property type="entry name" value="MetI-like"/>
    <property type="match status" value="1"/>
</dbReference>
<evidence type="ECO:0000256" key="4">
    <source>
        <dbReference type="ARBA" id="ARBA00022475"/>
    </source>
</evidence>
<evidence type="ECO:0000256" key="6">
    <source>
        <dbReference type="ARBA" id="ARBA00022989"/>
    </source>
</evidence>
<comment type="caution">
    <text evidence="10">The sequence shown here is derived from an EMBL/GenBank/DDBJ whole genome shotgun (WGS) entry which is preliminary data.</text>
</comment>
<evidence type="ECO:0000256" key="2">
    <source>
        <dbReference type="ARBA" id="ARBA00007069"/>
    </source>
</evidence>
<evidence type="ECO:0000259" key="9">
    <source>
        <dbReference type="PROSITE" id="PS50928"/>
    </source>
</evidence>
<dbReference type="PROSITE" id="PS50928">
    <property type="entry name" value="ABC_TM1"/>
    <property type="match status" value="1"/>
</dbReference>
<dbReference type="CDD" id="cd06261">
    <property type="entry name" value="TM_PBP2"/>
    <property type="match status" value="1"/>
</dbReference>
<feature type="transmembrane region" description="Helical" evidence="8">
    <location>
        <begin position="27"/>
        <end position="49"/>
    </location>
</feature>
<evidence type="ECO:0000256" key="1">
    <source>
        <dbReference type="ARBA" id="ARBA00004651"/>
    </source>
</evidence>
<evidence type="ECO:0000256" key="8">
    <source>
        <dbReference type="RuleBase" id="RU363032"/>
    </source>
</evidence>
<dbReference type="GO" id="GO:0055085">
    <property type="term" value="P:transmembrane transport"/>
    <property type="evidence" value="ECO:0007669"/>
    <property type="project" value="InterPro"/>
</dbReference>
<proteinExistence type="inferred from homology"/>
<accession>A0A556B090</accession>
<evidence type="ECO:0000256" key="5">
    <source>
        <dbReference type="ARBA" id="ARBA00022692"/>
    </source>
</evidence>
<feature type="transmembrane region" description="Helical" evidence="8">
    <location>
        <begin position="208"/>
        <end position="229"/>
    </location>
</feature>
<evidence type="ECO:0000256" key="3">
    <source>
        <dbReference type="ARBA" id="ARBA00022448"/>
    </source>
</evidence>
<evidence type="ECO:0000313" key="10">
    <source>
        <dbReference type="EMBL" id="TSH98185.1"/>
    </source>
</evidence>
<comment type="similarity">
    <text evidence="2">Belongs to the binding-protein-dependent transport system permease family. CysTW subfamily.</text>
</comment>
<name>A0A556B090_9BURK</name>
<sequence length="239" mass="25493">MVEALTGANYVQAFLDPYYRGILGKTIFMAALVTALCIVLGLPLAQFLARTTSRYKSLLLLCVIVPLFVGNAVRAAGWMVAFGQQGLVNQVGLFSGILDAPVDIMYTPAAVLIGLLSVNLPFVVLTIQSVLEGIDRSAEEASLSLGATSFETWRLVTLPLAMPGVLAAALMSFILAMNAYATPMLLGGPGFRMMAPVVADEILVKNNWPFGATLSLLLIAITTVLTLAINRFLARTRKA</sequence>
<dbReference type="OrthoDB" id="9156191at2"/>
<organism evidence="10 11">
    <name type="scientific">Verticiella sediminum</name>
    <dbReference type="NCBI Taxonomy" id="1247510"/>
    <lineage>
        <taxon>Bacteria</taxon>
        <taxon>Pseudomonadati</taxon>
        <taxon>Pseudomonadota</taxon>
        <taxon>Betaproteobacteria</taxon>
        <taxon>Burkholderiales</taxon>
        <taxon>Alcaligenaceae</taxon>
        <taxon>Verticiella</taxon>
    </lineage>
</organism>
<dbReference type="PANTHER" id="PTHR42929">
    <property type="entry name" value="INNER MEMBRANE ABC TRANSPORTER PERMEASE PROTEIN YDCU-RELATED-RELATED"/>
    <property type="match status" value="1"/>
</dbReference>
<evidence type="ECO:0000256" key="7">
    <source>
        <dbReference type="ARBA" id="ARBA00023136"/>
    </source>
</evidence>
<evidence type="ECO:0000313" key="11">
    <source>
        <dbReference type="Proteomes" id="UP000318405"/>
    </source>
</evidence>
<dbReference type="AlphaFoldDB" id="A0A556B090"/>
<keyword evidence="5 8" id="KW-0812">Transmembrane</keyword>